<dbReference type="Proteomes" id="UP001152300">
    <property type="component" value="Unassembled WGS sequence"/>
</dbReference>
<evidence type="ECO:0000313" key="2">
    <source>
        <dbReference type="Proteomes" id="UP001152300"/>
    </source>
</evidence>
<proteinExistence type="predicted"/>
<protein>
    <submittedName>
        <fullName evidence="1">Uncharacterized protein</fullName>
    </submittedName>
</protein>
<comment type="caution">
    <text evidence="1">The sequence shown here is derived from an EMBL/GenBank/DDBJ whole genome shotgun (WGS) entry which is preliminary data.</text>
</comment>
<gene>
    <name evidence="1" type="ORF">OCU04_004800</name>
</gene>
<name>A0A9X0DMC1_9HELO</name>
<reference evidence="1" key="1">
    <citation type="submission" date="2022-11" db="EMBL/GenBank/DDBJ databases">
        <title>Genome Resource of Sclerotinia nivalis Strain SnTB1, a Plant Pathogen Isolated from American Ginseng.</title>
        <authorList>
            <person name="Fan S."/>
        </authorList>
    </citation>
    <scope>NUCLEOTIDE SEQUENCE</scope>
    <source>
        <strain evidence="1">SnTB1</strain>
    </source>
</reference>
<keyword evidence="2" id="KW-1185">Reference proteome</keyword>
<sequence length="64" mass="7446">MEPTEKESFVTLPLEMRLNSEPQMSDTRLIGYQDYISLGDVRSSFPNNNFCPSYLSHVQRYLIS</sequence>
<dbReference type="AlphaFoldDB" id="A0A9X0DMC1"/>
<accession>A0A9X0DMC1</accession>
<organism evidence="1 2">
    <name type="scientific">Sclerotinia nivalis</name>
    <dbReference type="NCBI Taxonomy" id="352851"/>
    <lineage>
        <taxon>Eukaryota</taxon>
        <taxon>Fungi</taxon>
        <taxon>Dikarya</taxon>
        <taxon>Ascomycota</taxon>
        <taxon>Pezizomycotina</taxon>
        <taxon>Leotiomycetes</taxon>
        <taxon>Helotiales</taxon>
        <taxon>Sclerotiniaceae</taxon>
        <taxon>Sclerotinia</taxon>
    </lineage>
</organism>
<dbReference type="EMBL" id="JAPEIS010000004">
    <property type="protein sequence ID" value="KAJ8067455.1"/>
    <property type="molecule type" value="Genomic_DNA"/>
</dbReference>
<evidence type="ECO:0000313" key="1">
    <source>
        <dbReference type="EMBL" id="KAJ8067455.1"/>
    </source>
</evidence>